<dbReference type="GO" id="GO:0005886">
    <property type="term" value="C:plasma membrane"/>
    <property type="evidence" value="ECO:0007669"/>
    <property type="project" value="UniProtKB-SubCell"/>
</dbReference>
<feature type="transmembrane region" description="Helical" evidence="6">
    <location>
        <begin position="172"/>
        <end position="192"/>
    </location>
</feature>
<dbReference type="AlphaFoldDB" id="A0A1G9VK66"/>
<evidence type="ECO:0000256" key="4">
    <source>
        <dbReference type="ARBA" id="ARBA00022989"/>
    </source>
</evidence>
<dbReference type="STRING" id="1137991.SAMN05660642_03161"/>
<feature type="transmembrane region" description="Helical" evidence="6">
    <location>
        <begin position="104"/>
        <end position="132"/>
    </location>
</feature>
<keyword evidence="4 6" id="KW-1133">Transmembrane helix</keyword>
<dbReference type="InterPro" id="IPR002293">
    <property type="entry name" value="AA/rel_permease1"/>
</dbReference>
<dbReference type="PANTHER" id="PTHR42770">
    <property type="entry name" value="AMINO ACID TRANSPORTER-RELATED"/>
    <property type="match status" value="1"/>
</dbReference>
<keyword evidence="2" id="KW-1003">Cell membrane</keyword>
<feature type="transmembrane region" description="Helical" evidence="6">
    <location>
        <begin position="375"/>
        <end position="394"/>
    </location>
</feature>
<accession>A0A1G9VK66</accession>
<dbReference type="GO" id="GO:0022857">
    <property type="term" value="F:transmembrane transporter activity"/>
    <property type="evidence" value="ECO:0007669"/>
    <property type="project" value="InterPro"/>
</dbReference>
<dbReference type="RefSeq" id="WP_091220155.1">
    <property type="nucleotide sequence ID" value="NZ_FNHE01000008.1"/>
</dbReference>
<reference evidence="8" key="1">
    <citation type="submission" date="2016-10" db="EMBL/GenBank/DDBJ databases">
        <authorList>
            <person name="Varghese N."/>
            <person name="Submissions S."/>
        </authorList>
    </citation>
    <scope>NUCLEOTIDE SEQUENCE [LARGE SCALE GENOMIC DNA]</scope>
    <source>
        <strain evidence="8">DSM 45419</strain>
    </source>
</reference>
<keyword evidence="5 6" id="KW-0472">Membrane</keyword>
<keyword evidence="8" id="KW-1185">Reference proteome</keyword>
<organism evidence="7 8">
    <name type="scientific">Geodermatophilus siccatus</name>
    <dbReference type="NCBI Taxonomy" id="1137991"/>
    <lineage>
        <taxon>Bacteria</taxon>
        <taxon>Bacillati</taxon>
        <taxon>Actinomycetota</taxon>
        <taxon>Actinomycetes</taxon>
        <taxon>Geodermatophilales</taxon>
        <taxon>Geodermatophilaceae</taxon>
        <taxon>Geodermatophilus</taxon>
    </lineage>
</organism>
<dbReference type="OrthoDB" id="137613at2"/>
<dbReference type="PIRSF" id="PIRSF006060">
    <property type="entry name" value="AA_transporter"/>
    <property type="match status" value="1"/>
</dbReference>
<evidence type="ECO:0000313" key="8">
    <source>
        <dbReference type="Proteomes" id="UP000198680"/>
    </source>
</evidence>
<evidence type="ECO:0000256" key="5">
    <source>
        <dbReference type="ARBA" id="ARBA00023136"/>
    </source>
</evidence>
<evidence type="ECO:0000313" key="7">
    <source>
        <dbReference type="EMBL" id="SDM72463.1"/>
    </source>
</evidence>
<dbReference type="Gene3D" id="1.20.1740.10">
    <property type="entry name" value="Amino acid/polyamine transporter I"/>
    <property type="match status" value="1"/>
</dbReference>
<gene>
    <name evidence="7" type="ORF">SAMN05660642_03161</name>
</gene>
<dbReference type="PANTHER" id="PTHR42770:SF16">
    <property type="entry name" value="AMINO ACID PERMEASE"/>
    <property type="match status" value="1"/>
</dbReference>
<evidence type="ECO:0000256" key="2">
    <source>
        <dbReference type="ARBA" id="ARBA00022475"/>
    </source>
</evidence>
<dbReference type="EMBL" id="FNHE01000008">
    <property type="protein sequence ID" value="SDM72463.1"/>
    <property type="molecule type" value="Genomic_DNA"/>
</dbReference>
<proteinExistence type="predicted"/>
<feature type="transmembrane region" description="Helical" evidence="6">
    <location>
        <begin position="144"/>
        <end position="165"/>
    </location>
</feature>
<feature type="transmembrane region" description="Helical" evidence="6">
    <location>
        <begin position="64"/>
        <end position="83"/>
    </location>
</feature>
<feature type="transmembrane region" description="Helical" evidence="6">
    <location>
        <begin position="26"/>
        <end position="52"/>
    </location>
</feature>
<feature type="transmembrane region" description="Helical" evidence="6">
    <location>
        <begin position="442"/>
        <end position="464"/>
    </location>
</feature>
<feature type="transmembrane region" description="Helical" evidence="6">
    <location>
        <begin position="484"/>
        <end position="504"/>
    </location>
</feature>
<feature type="transmembrane region" description="Helical" evidence="6">
    <location>
        <begin position="267"/>
        <end position="287"/>
    </location>
</feature>
<feature type="transmembrane region" description="Helical" evidence="6">
    <location>
        <begin position="227"/>
        <end position="247"/>
    </location>
</feature>
<sequence>MSTAGSPRRSEGTDAPQQVQRLKPNAVGIVGVLFMAVATAAPITAMVGNVPIAIGFGNGAGAPAGYLVATIVLGLFALGYSAMARHITATGAFYGYISHGLGRVVGMGAGALTTLAYVVFEASLVGIFSFFASSFASNHLGLDVSWIFFAILMLAANAALTYFDVNLTAKVLGVFLITEIFMLALMAVTVLVTGGGPEGWSLGSLNPLNAFRNLDATVADPSGAGTLAVAGSAGIGLFFAFWSWVGFESTAMYGEESRNPKRIIPRATMIAVLGIGAFYVFVSWTAIVGTGPQRSIALAQSGDTAGQVFFGPVEQHLGSWAVVLFEFLLMTGSYACGMAFHNCASRYMYAIGREDLIPGLGRTLGATHEKHGSPYIAGFVQTAIATLIVFWFFFTDRDPYAQLYALMAIMGTTAILIVQALAAFASVSYFHVHKKHPETANWFRTFLAPLAGGIGMLYVIWLLVENASFAAGAAATDIVFKLSPWIVGLAGLGGVAFALYAKYFSPERYQVIGRVVLEDTQEREAAEPDADGLPSR</sequence>
<protein>
    <submittedName>
        <fullName evidence="7">Amino acid transporter</fullName>
    </submittedName>
</protein>
<evidence type="ECO:0000256" key="6">
    <source>
        <dbReference type="SAM" id="Phobius"/>
    </source>
</evidence>
<feature type="transmembrane region" description="Helical" evidence="6">
    <location>
        <begin position="317"/>
        <end position="340"/>
    </location>
</feature>
<name>A0A1G9VK66_9ACTN</name>
<evidence type="ECO:0000256" key="1">
    <source>
        <dbReference type="ARBA" id="ARBA00004651"/>
    </source>
</evidence>
<keyword evidence="3 6" id="KW-0812">Transmembrane</keyword>
<evidence type="ECO:0000256" key="3">
    <source>
        <dbReference type="ARBA" id="ARBA00022692"/>
    </source>
</evidence>
<dbReference type="InterPro" id="IPR050367">
    <property type="entry name" value="APC_superfamily"/>
</dbReference>
<feature type="transmembrane region" description="Helical" evidence="6">
    <location>
        <begin position="406"/>
        <end position="430"/>
    </location>
</feature>
<dbReference type="Proteomes" id="UP000198680">
    <property type="component" value="Unassembled WGS sequence"/>
</dbReference>
<dbReference type="Pfam" id="PF13520">
    <property type="entry name" value="AA_permease_2"/>
    <property type="match status" value="1"/>
</dbReference>
<comment type="subcellular location">
    <subcellularLocation>
        <location evidence="1">Cell membrane</location>
        <topology evidence="1">Multi-pass membrane protein</topology>
    </subcellularLocation>
</comment>